<protein>
    <submittedName>
        <fullName evidence="1">MFS transporter</fullName>
    </submittedName>
</protein>
<dbReference type="Proteomes" id="UP001392318">
    <property type="component" value="Unassembled WGS sequence"/>
</dbReference>
<comment type="caution">
    <text evidence="1">The sequence shown here is derived from an EMBL/GenBank/DDBJ whole genome shotgun (WGS) entry which is preliminary data.</text>
</comment>
<proteinExistence type="predicted"/>
<evidence type="ECO:0000313" key="1">
    <source>
        <dbReference type="EMBL" id="MEM5401033.1"/>
    </source>
</evidence>
<keyword evidence="2" id="KW-1185">Reference proteome</keyword>
<organism evidence="1 2">
    <name type="scientific">Paraburkholderia unamae</name>
    <dbReference type="NCBI Taxonomy" id="219649"/>
    <lineage>
        <taxon>Bacteria</taxon>
        <taxon>Pseudomonadati</taxon>
        <taxon>Pseudomonadota</taxon>
        <taxon>Betaproteobacteria</taxon>
        <taxon>Burkholderiales</taxon>
        <taxon>Burkholderiaceae</taxon>
        <taxon>Paraburkholderia</taxon>
    </lineage>
</organism>
<reference evidence="1" key="1">
    <citation type="submission" date="2024-01" db="EMBL/GenBank/DDBJ databases">
        <title>The diversity of rhizobia nodulating Mimosa spp. in eleven states of Brazil covering several biomes is determined by host plant, location, and edaphic factors.</title>
        <authorList>
            <person name="Rouws L."/>
            <person name="Barauna A."/>
            <person name="Beukes C."/>
            <person name="De Faria S.M."/>
            <person name="Gross E."/>
            <person name="Dos Reis Junior F.B."/>
            <person name="Simon M."/>
            <person name="Maluk M."/>
            <person name="Odee D.W."/>
            <person name="Kenicer G."/>
            <person name="Young J.P.W."/>
            <person name="Reis V.M."/>
            <person name="Zilli J."/>
            <person name="James E.K."/>
        </authorList>
    </citation>
    <scope>NUCLEOTIDE SEQUENCE</scope>
    <source>
        <strain evidence="1">JPY452</strain>
    </source>
</reference>
<sequence length="203" mass="21817">MCSTSTCATNTGLPRSRRAHRRWTFYVTFGYTVTYAKQVLKLPVSESFMVQMIAAIVTPIAGALSDRYDRKTLLVGSLGAYLVAIYPLYAWIVAAPSVSRLLVAQIVIGVVSATFLGVYCTTLAEMFPKRTRATSLAVVNNVVVLIFGGFAQTFVTWLIMLTGSPLAPVLYVMIGIALSLVAVVALKPGHFRRGSASAAQTTG</sequence>
<evidence type="ECO:0000313" key="2">
    <source>
        <dbReference type="Proteomes" id="UP001392318"/>
    </source>
</evidence>
<gene>
    <name evidence="1" type="ORF">VSR83_13185</name>
</gene>
<dbReference type="EMBL" id="JAYMRU010000008">
    <property type="protein sequence ID" value="MEM5401033.1"/>
    <property type="molecule type" value="Genomic_DNA"/>
</dbReference>
<name>A0ACC6RIF6_9BURK</name>
<accession>A0ACC6RIF6</accession>